<protein>
    <submittedName>
        <fullName evidence="1">Uncharacterized protein</fullName>
    </submittedName>
</protein>
<evidence type="ECO:0000313" key="2">
    <source>
        <dbReference type="Proteomes" id="UP000002772"/>
    </source>
</evidence>
<dbReference type="EMBL" id="GL945017">
    <property type="protein sequence ID" value="EGN57013.1"/>
    <property type="molecule type" value="Genomic_DNA"/>
</dbReference>
<dbReference type="AlphaFoldDB" id="F8NCH7"/>
<evidence type="ECO:0000313" key="1">
    <source>
        <dbReference type="EMBL" id="EGN57013.1"/>
    </source>
</evidence>
<keyword evidence="2" id="KW-1185">Reference proteome</keyword>
<sequence>MKKFGGKNFRKEDFILKDLNEYHVSRVRKQTGKVGENSKNKQ</sequence>
<organism evidence="1 2">
    <name type="scientific">Hallella multisaccharivorax DSM 17128</name>
    <dbReference type="NCBI Taxonomy" id="688246"/>
    <lineage>
        <taxon>Bacteria</taxon>
        <taxon>Pseudomonadati</taxon>
        <taxon>Bacteroidota</taxon>
        <taxon>Bacteroidia</taxon>
        <taxon>Bacteroidales</taxon>
        <taxon>Prevotellaceae</taxon>
        <taxon>Hallella</taxon>
    </lineage>
</organism>
<accession>F8NCH7</accession>
<name>F8NCH7_9BACT</name>
<reference evidence="2" key="1">
    <citation type="journal article" date="2011" name="Stand. Genomic Sci.">
        <title>Non-contiguous finished genome sequence of the opportunistic oral pathogen Prevotella multisaccharivorax type strain (PPPA20).</title>
        <authorList>
            <person name="Pati A."/>
            <person name="Gronow S."/>
            <person name="Lu M."/>
            <person name="Lapidus A."/>
            <person name="Nolan M."/>
            <person name="Lucas S."/>
            <person name="Hammon N."/>
            <person name="Deshpande S."/>
            <person name="Cheng J.F."/>
            <person name="Tapia R."/>
            <person name="Han C."/>
            <person name="Goodwin L."/>
            <person name="Pitluck S."/>
            <person name="Liolios K."/>
            <person name="Pagani I."/>
            <person name="Mavromatis K."/>
            <person name="Mikhailova N."/>
            <person name="Huntemann M."/>
            <person name="Chen A."/>
            <person name="Palaniappan K."/>
            <person name="Land M."/>
            <person name="Hauser L."/>
            <person name="Detter J.C."/>
            <person name="Brambilla E.M."/>
            <person name="Rohde M."/>
            <person name="Goker M."/>
            <person name="Woyke T."/>
            <person name="Bristow J."/>
            <person name="Eisen J.A."/>
            <person name="Markowitz V."/>
            <person name="Hugenholtz P."/>
            <person name="Kyrpides N.C."/>
            <person name="Klenk H.P."/>
            <person name="Ivanova N."/>
        </authorList>
    </citation>
    <scope>NUCLEOTIDE SEQUENCE [LARGE SCALE GENOMIC DNA]</scope>
    <source>
        <strain evidence="2">DSM 17128</strain>
    </source>
</reference>
<dbReference type="Proteomes" id="UP000002772">
    <property type="component" value="Unassembled WGS sequence"/>
</dbReference>
<gene>
    <name evidence="1" type="ORF">Premu_1601</name>
</gene>
<dbReference type="HOGENOM" id="CLU_3255829_0_0_10"/>
<proteinExistence type="predicted"/>